<dbReference type="InterPro" id="IPR029226">
    <property type="entry name" value="Ecp2-like"/>
</dbReference>
<dbReference type="EMBL" id="MU858102">
    <property type="protein sequence ID" value="KAK4213898.1"/>
    <property type="molecule type" value="Genomic_DNA"/>
</dbReference>
<proteinExistence type="predicted"/>
<reference evidence="3" key="2">
    <citation type="submission" date="2023-05" db="EMBL/GenBank/DDBJ databases">
        <authorList>
            <consortium name="Lawrence Berkeley National Laboratory"/>
            <person name="Steindorff A."/>
            <person name="Hensen N."/>
            <person name="Bonometti L."/>
            <person name="Westerberg I."/>
            <person name="Brannstrom I.O."/>
            <person name="Guillou S."/>
            <person name="Cros-Aarteil S."/>
            <person name="Calhoun S."/>
            <person name="Haridas S."/>
            <person name="Kuo A."/>
            <person name="Mondo S."/>
            <person name="Pangilinan J."/>
            <person name="Riley R."/>
            <person name="Labutti K."/>
            <person name="Andreopoulos B."/>
            <person name="Lipzen A."/>
            <person name="Chen C."/>
            <person name="Yanf M."/>
            <person name="Daum C."/>
            <person name="Ng V."/>
            <person name="Clum A."/>
            <person name="Ohm R."/>
            <person name="Martin F."/>
            <person name="Silar P."/>
            <person name="Natvig D."/>
            <person name="Lalanne C."/>
            <person name="Gautier V."/>
            <person name="Ament-Velasquez S.L."/>
            <person name="Kruys A."/>
            <person name="Hutchinson M.I."/>
            <person name="Powell A.J."/>
            <person name="Barry K."/>
            <person name="Miller A.N."/>
            <person name="Grigoriev I.V."/>
            <person name="Debuchy R."/>
            <person name="Gladieux P."/>
            <person name="Thoren M.H."/>
            <person name="Johannesson H."/>
        </authorList>
    </citation>
    <scope>NUCLEOTIDE SEQUENCE</scope>
    <source>
        <strain evidence="3">PSN293</strain>
    </source>
</reference>
<name>A0AAN6Y856_9PEZI</name>
<feature type="signal peptide" evidence="1">
    <location>
        <begin position="1"/>
        <end position="22"/>
    </location>
</feature>
<dbReference type="Pfam" id="PF14856">
    <property type="entry name" value="Hce2"/>
    <property type="match status" value="1"/>
</dbReference>
<dbReference type="Proteomes" id="UP001301769">
    <property type="component" value="Unassembled WGS sequence"/>
</dbReference>
<evidence type="ECO:0000259" key="2">
    <source>
        <dbReference type="Pfam" id="PF14856"/>
    </source>
</evidence>
<feature type="domain" description="Ecp2 effector protein-like" evidence="2">
    <location>
        <begin position="74"/>
        <end position="179"/>
    </location>
</feature>
<sequence length="196" mass="21025">MQLLSPCLLSVNLLLGLVAGAAVSIPRDASSDITSAFTALSFDTRAPSSDVTSPSQLTKRLTYNGNAGVGNDYYCGEVAGVVESFGPDAPLASDCLAIRARYPDTVRGYWTISVADQNSAPGGWITLAKQGTCAFKVRLEDGQTPRDFRVGTNDVWFYTGYARSSQGTPGRYQGISDVGCNWQRVITTVRWGIVRP</sequence>
<evidence type="ECO:0000313" key="3">
    <source>
        <dbReference type="EMBL" id="KAK4213898.1"/>
    </source>
</evidence>
<comment type="caution">
    <text evidence="3">The sequence shown here is derived from an EMBL/GenBank/DDBJ whole genome shotgun (WGS) entry which is preliminary data.</text>
</comment>
<evidence type="ECO:0000256" key="1">
    <source>
        <dbReference type="SAM" id="SignalP"/>
    </source>
</evidence>
<keyword evidence="4" id="KW-1185">Reference proteome</keyword>
<evidence type="ECO:0000313" key="4">
    <source>
        <dbReference type="Proteomes" id="UP001301769"/>
    </source>
</evidence>
<feature type="chain" id="PRO_5043034136" description="Ecp2 effector protein-like domain-containing protein" evidence="1">
    <location>
        <begin position="23"/>
        <end position="196"/>
    </location>
</feature>
<keyword evidence="1" id="KW-0732">Signal</keyword>
<dbReference type="AlphaFoldDB" id="A0AAN6Y856"/>
<organism evidence="3 4">
    <name type="scientific">Rhypophila decipiens</name>
    <dbReference type="NCBI Taxonomy" id="261697"/>
    <lineage>
        <taxon>Eukaryota</taxon>
        <taxon>Fungi</taxon>
        <taxon>Dikarya</taxon>
        <taxon>Ascomycota</taxon>
        <taxon>Pezizomycotina</taxon>
        <taxon>Sordariomycetes</taxon>
        <taxon>Sordariomycetidae</taxon>
        <taxon>Sordariales</taxon>
        <taxon>Naviculisporaceae</taxon>
        <taxon>Rhypophila</taxon>
    </lineage>
</organism>
<reference evidence="3" key="1">
    <citation type="journal article" date="2023" name="Mol. Phylogenet. Evol.">
        <title>Genome-scale phylogeny and comparative genomics of the fungal order Sordariales.</title>
        <authorList>
            <person name="Hensen N."/>
            <person name="Bonometti L."/>
            <person name="Westerberg I."/>
            <person name="Brannstrom I.O."/>
            <person name="Guillou S."/>
            <person name="Cros-Aarteil S."/>
            <person name="Calhoun S."/>
            <person name="Haridas S."/>
            <person name="Kuo A."/>
            <person name="Mondo S."/>
            <person name="Pangilinan J."/>
            <person name="Riley R."/>
            <person name="LaButti K."/>
            <person name="Andreopoulos B."/>
            <person name="Lipzen A."/>
            <person name="Chen C."/>
            <person name="Yan M."/>
            <person name="Daum C."/>
            <person name="Ng V."/>
            <person name="Clum A."/>
            <person name="Steindorff A."/>
            <person name="Ohm R.A."/>
            <person name="Martin F."/>
            <person name="Silar P."/>
            <person name="Natvig D.O."/>
            <person name="Lalanne C."/>
            <person name="Gautier V."/>
            <person name="Ament-Velasquez S.L."/>
            <person name="Kruys A."/>
            <person name="Hutchinson M.I."/>
            <person name="Powell A.J."/>
            <person name="Barry K."/>
            <person name="Miller A.N."/>
            <person name="Grigoriev I.V."/>
            <person name="Debuchy R."/>
            <person name="Gladieux P."/>
            <person name="Hiltunen Thoren M."/>
            <person name="Johannesson H."/>
        </authorList>
    </citation>
    <scope>NUCLEOTIDE SEQUENCE</scope>
    <source>
        <strain evidence="3">PSN293</strain>
    </source>
</reference>
<accession>A0AAN6Y856</accession>
<protein>
    <recommendedName>
        <fullName evidence="2">Ecp2 effector protein-like domain-containing protein</fullName>
    </recommendedName>
</protein>
<gene>
    <name evidence="3" type="ORF">QBC37DRAFT_163261</name>
</gene>